<evidence type="ECO:0000313" key="10">
    <source>
        <dbReference type="RefSeq" id="XP_031553322.1"/>
    </source>
</evidence>
<keyword evidence="3 7" id="KW-0812">Transmembrane</keyword>
<dbReference type="InParanoid" id="A0A6P8HKV2"/>
<dbReference type="FunCoup" id="A0A6P8HKV2">
    <property type="interactions" value="240"/>
</dbReference>
<feature type="compositionally biased region" description="Polar residues" evidence="6">
    <location>
        <begin position="30"/>
        <end position="49"/>
    </location>
</feature>
<dbReference type="OrthoDB" id="10060343at2759"/>
<reference evidence="10" key="1">
    <citation type="submission" date="2025-08" db="UniProtKB">
        <authorList>
            <consortium name="RefSeq"/>
        </authorList>
    </citation>
    <scope>IDENTIFICATION</scope>
    <source>
        <tissue evidence="10">Tentacle</tissue>
    </source>
</reference>
<evidence type="ECO:0000256" key="2">
    <source>
        <dbReference type="ARBA" id="ARBA00006165"/>
    </source>
</evidence>
<evidence type="ECO:0000256" key="1">
    <source>
        <dbReference type="ARBA" id="ARBA00004167"/>
    </source>
</evidence>
<dbReference type="PANTHER" id="PTHR33690:SF3">
    <property type="entry name" value="UBIQUITIN-LIKE DOMAIN-CONTAINING PROTEIN"/>
    <property type="match status" value="1"/>
</dbReference>
<dbReference type="KEGG" id="aten:116290431"/>
<dbReference type="PANTHER" id="PTHR33690">
    <property type="entry name" value="DUF4605 DOMAIN-CONTAINING PROTEIN"/>
    <property type="match status" value="1"/>
</dbReference>
<feature type="transmembrane region" description="Helical" evidence="7">
    <location>
        <begin position="85"/>
        <end position="112"/>
    </location>
</feature>
<evidence type="ECO:0000256" key="7">
    <source>
        <dbReference type="SAM" id="Phobius"/>
    </source>
</evidence>
<proteinExistence type="inferred from homology"/>
<feature type="domain" description="DUF4605" evidence="8">
    <location>
        <begin position="58"/>
        <end position="115"/>
    </location>
</feature>
<dbReference type="AlphaFoldDB" id="A0A6P8HKV2"/>
<dbReference type="Proteomes" id="UP000515163">
    <property type="component" value="Unplaced"/>
</dbReference>
<comment type="similarity">
    <text evidence="2">Belongs to the FAM241 family.</text>
</comment>
<evidence type="ECO:0000256" key="6">
    <source>
        <dbReference type="SAM" id="MobiDB-lite"/>
    </source>
</evidence>
<dbReference type="GO" id="GO:0016020">
    <property type="term" value="C:membrane"/>
    <property type="evidence" value="ECO:0007669"/>
    <property type="project" value="UniProtKB-SubCell"/>
</dbReference>
<comment type="subcellular location">
    <subcellularLocation>
        <location evidence="1">Membrane</location>
        <topology evidence="1">Single-pass membrane protein</topology>
    </subcellularLocation>
</comment>
<keyword evidence="5 7" id="KW-0472">Membrane</keyword>
<evidence type="ECO:0000256" key="3">
    <source>
        <dbReference type="ARBA" id="ARBA00022692"/>
    </source>
</evidence>
<keyword evidence="9" id="KW-1185">Reference proteome</keyword>
<evidence type="ECO:0000313" key="9">
    <source>
        <dbReference type="Proteomes" id="UP000515163"/>
    </source>
</evidence>
<dbReference type="RefSeq" id="XP_031553322.1">
    <property type="nucleotide sequence ID" value="XM_031697462.1"/>
</dbReference>
<keyword evidence="4 7" id="KW-1133">Transmembrane helix</keyword>
<feature type="region of interest" description="Disordered" evidence="6">
    <location>
        <begin position="14"/>
        <end position="57"/>
    </location>
</feature>
<organism evidence="9 10">
    <name type="scientific">Actinia tenebrosa</name>
    <name type="common">Australian red waratah sea anemone</name>
    <dbReference type="NCBI Taxonomy" id="6105"/>
    <lineage>
        <taxon>Eukaryota</taxon>
        <taxon>Metazoa</taxon>
        <taxon>Cnidaria</taxon>
        <taxon>Anthozoa</taxon>
        <taxon>Hexacorallia</taxon>
        <taxon>Actiniaria</taxon>
        <taxon>Actiniidae</taxon>
        <taxon>Actinia</taxon>
    </lineage>
</organism>
<accession>A0A6P8HKV2</accession>
<dbReference type="Pfam" id="PF15378">
    <property type="entry name" value="DUF4605"/>
    <property type="match status" value="1"/>
</dbReference>
<dbReference type="GeneID" id="116290431"/>
<dbReference type="InterPro" id="IPR027953">
    <property type="entry name" value="DUF4605"/>
</dbReference>
<protein>
    <submittedName>
        <fullName evidence="10">Protein FAM241B-like</fullName>
    </submittedName>
</protein>
<name>A0A6P8HKV2_ACTTE</name>
<gene>
    <name evidence="10" type="primary">LOC116290431</name>
</gene>
<evidence type="ECO:0000256" key="5">
    <source>
        <dbReference type="ARBA" id="ARBA00023136"/>
    </source>
</evidence>
<evidence type="ECO:0000256" key="4">
    <source>
        <dbReference type="ARBA" id="ARBA00022989"/>
    </source>
</evidence>
<sequence length="119" mass="13164">MVTIINGEIVQDNDPRAQAYKQRNRRPESLTEQGVQGGPNSFSTRQRPNGPSVLGQGSMLDQLNNKLLDAGFPRWNLGQNVVQPIVSVILLLALLLFGLKGLLIVGFIWFMLRHSAGQQ</sequence>
<evidence type="ECO:0000259" key="8">
    <source>
        <dbReference type="Pfam" id="PF15378"/>
    </source>
</evidence>
<dbReference type="InterPro" id="IPR052502">
    <property type="entry name" value="FAM241_domain"/>
</dbReference>